<dbReference type="RefSeq" id="WP_014245900.1">
    <property type="nucleotide sequence ID" value="NC_016620.1"/>
</dbReference>
<keyword evidence="1" id="KW-0472">Membrane</keyword>
<name>E1X161_HALMS</name>
<accession>E1X161</accession>
<keyword evidence="1" id="KW-0812">Transmembrane</keyword>
<organism evidence="2 3">
    <name type="scientific">Halobacteriovorax marinus (strain ATCC BAA-682 / DSM 15412 / SJ)</name>
    <name type="common">Bacteriovorax marinus</name>
    <dbReference type="NCBI Taxonomy" id="862908"/>
    <lineage>
        <taxon>Bacteria</taxon>
        <taxon>Pseudomonadati</taxon>
        <taxon>Bdellovibrionota</taxon>
        <taxon>Bacteriovoracia</taxon>
        <taxon>Bacteriovoracales</taxon>
        <taxon>Halobacteriovoraceae</taxon>
        <taxon>Halobacteriovorax</taxon>
    </lineage>
</organism>
<gene>
    <name evidence="2" type="ordered locus">BMS_3388</name>
</gene>
<evidence type="ECO:0000256" key="1">
    <source>
        <dbReference type="SAM" id="Phobius"/>
    </source>
</evidence>
<dbReference type="Proteomes" id="UP000008963">
    <property type="component" value="Chromosome"/>
</dbReference>
<keyword evidence="1" id="KW-1133">Transmembrane helix</keyword>
<feature type="transmembrane region" description="Helical" evidence="1">
    <location>
        <begin position="12"/>
        <end position="30"/>
    </location>
</feature>
<evidence type="ECO:0000313" key="3">
    <source>
        <dbReference type="Proteomes" id="UP000008963"/>
    </source>
</evidence>
<proteinExistence type="predicted"/>
<dbReference type="AlphaFoldDB" id="E1X161"/>
<reference evidence="3" key="1">
    <citation type="journal article" date="2013" name="ISME J.">
        <title>A small predatory core genome in the divergent marine Bacteriovorax marinus SJ and the terrestrial Bdellovibrio bacteriovorus.</title>
        <authorList>
            <person name="Crossman L.C."/>
            <person name="Chen H."/>
            <person name="Cerdeno-Tarraga A.M."/>
            <person name="Brooks K."/>
            <person name="Quail M.A."/>
            <person name="Pineiro S.A."/>
            <person name="Hobley L."/>
            <person name="Sockett R.E."/>
            <person name="Bentley S.D."/>
            <person name="Parkhill J."/>
            <person name="Williams H.N."/>
            <person name="Stine O.C."/>
        </authorList>
    </citation>
    <scope>NUCLEOTIDE SEQUENCE [LARGE SCALE GENOMIC DNA]</scope>
    <source>
        <strain evidence="3">ATCC BAA-682 / DSM 15412 / SJ</strain>
    </source>
</reference>
<feature type="transmembrane region" description="Helical" evidence="1">
    <location>
        <begin position="97"/>
        <end position="115"/>
    </location>
</feature>
<dbReference type="PATRIC" id="fig|862908.3.peg.3241"/>
<protein>
    <submittedName>
        <fullName evidence="2">Membrane protein</fullName>
    </submittedName>
</protein>
<sequence>MKILKRSSNVFNLILFQIFSFVFLHVIFSLKTGYSALNVDRLYALLSDYFLIAALLLVNIVSIFFIKKLSYYQIILTSMIISVICFFQFLATFDKSILFYNLFYIFISFFFTMIWKLELEESVYNPNFDNRNLRSSGLRKVNVRLMDKSSNSVDGVIQNWSKNSFFIACSDLTLNINDVIDVEMKYQGIDFKFEAKIATQSADGFGLYIMKEKNKSTLNWLDFYDIITDRGIHPINV</sequence>
<feature type="transmembrane region" description="Helical" evidence="1">
    <location>
        <begin position="71"/>
        <end position="91"/>
    </location>
</feature>
<dbReference type="HOGENOM" id="CLU_1169373_0_0_7"/>
<dbReference type="EMBL" id="FQ312005">
    <property type="protein sequence ID" value="CBW28131.1"/>
    <property type="molecule type" value="Genomic_DNA"/>
</dbReference>
<dbReference type="KEGG" id="bmx:BMS_3388"/>
<keyword evidence="3" id="KW-1185">Reference proteome</keyword>
<feature type="transmembrane region" description="Helical" evidence="1">
    <location>
        <begin position="42"/>
        <end position="64"/>
    </location>
</feature>
<dbReference type="OrthoDB" id="5291986at2"/>
<evidence type="ECO:0000313" key="2">
    <source>
        <dbReference type="EMBL" id="CBW28131.1"/>
    </source>
</evidence>
<dbReference type="STRING" id="862908.BMS_3388"/>